<dbReference type="PANTHER" id="PTHR38477:SF1">
    <property type="entry name" value="MUREIN L,D-TRANSPEPTIDASE CATALYTIC DOMAIN FAMILY PROTEIN"/>
    <property type="match status" value="1"/>
</dbReference>
<accession>A0ABU3VUK2</accession>
<dbReference type="PANTHER" id="PTHR38477">
    <property type="entry name" value="HYPOTHETICAL EXPORTED PROTEIN"/>
    <property type="match status" value="1"/>
</dbReference>
<feature type="signal peptide" evidence="1">
    <location>
        <begin position="1"/>
        <end position="27"/>
    </location>
</feature>
<protein>
    <submittedName>
        <fullName evidence="2">Murein L,D-transpeptidase catalytic domain family protein</fullName>
    </submittedName>
</protein>
<keyword evidence="1" id="KW-0732">Signal</keyword>
<proteinExistence type="predicted"/>
<feature type="chain" id="PRO_5045529187" evidence="1">
    <location>
        <begin position="28"/>
        <end position="242"/>
    </location>
</feature>
<gene>
    <name evidence="2" type="ORF">RYS15_04270</name>
</gene>
<dbReference type="InterPro" id="IPR032676">
    <property type="entry name" value="YkuD_2"/>
</dbReference>
<dbReference type="Proteomes" id="UP001269819">
    <property type="component" value="Unassembled WGS sequence"/>
</dbReference>
<name>A0ABU3VUK2_9GAMM</name>
<reference evidence="2 3" key="1">
    <citation type="submission" date="2023-10" db="EMBL/GenBank/DDBJ databases">
        <title>Characteristics and mechanism of a salt-tolerant marine origin heterotrophic nitrifying- aerobic denitrifying bacteria Marinobacter xestospongiae HN1.</title>
        <authorList>
            <person name="Qi R."/>
        </authorList>
    </citation>
    <scope>NUCLEOTIDE SEQUENCE [LARGE SCALE GENOMIC DNA]</scope>
    <source>
        <strain evidence="2 3">HN1</strain>
    </source>
</reference>
<evidence type="ECO:0000313" key="2">
    <source>
        <dbReference type="EMBL" id="MDV2077881.1"/>
    </source>
</evidence>
<comment type="caution">
    <text evidence="2">The sequence shown here is derived from an EMBL/GenBank/DDBJ whole genome shotgun (WGS) entry which is preliminary data.</text>
</comment>
<keyword evidence="3" id="KW-1185">Reference proteome</keyword>
<evidence type="ECO:0000256" key="1">
    <source>
        <dbReference type="SAM" id="SignalP"/>
    </source>
</evidence>
<sequence length="242" mass="26207">MTVTRHAPLLNCLFAVLAFSLPLRSLADPAPSALYHQLVKAAPALDEQVLGKALMATQCAVRHGVSEARRLAVIDYSLPSSEPRLWLFDLDEGRLVLRDRVAHGKNSGLAAATEFSNIEGSHQSSIGLFRASESYRGRHGYSLRLDGLEPGINDQARQRAIVIHGADYVAQSWVEDYGRIGRSLGCPAVSQGMIREVVDNLKGGQLVFSYYPDAQWLAASEFLNCDDAQVADAGSRPASGDS</sequence>
<dbReference type="RefSeq" id="WP_316972747.1">
    <property type="nucleotide sequence ID" value="NZ_JAWIIJ010000002.1"/>
</dbReference>
<organism evidence="2 3">
    <name type="scientific">Marinobacter xestospongiae</name>
    <dbReference type="NCBI Taxonomy" id="994319"/>
    <lineage>
        <taxon>Bacteria</taxon>
        <taxon>Pseudomonadati</taxon>
        <taxon>Pseudomonadota</taxon>
        <taxon>Gammaproteobacteria</taxon>
        <taxon>Pseudomonadales</taxon>
        <taxon>Marinobacteraceae</taxon>
        <taxon>Marinobacter</taxon>
    </lineage>
</organism>
<dbReference type="Pfam" id="PF13645">
    <property type="entry name" value="YkuD_2"/>
    <property type="match status" value="1"/>
</dbReference>
<evidence type="ECO:0000313" key="3">
    <source>
        <dbReference type="Proteomes" id="UP001269819"/>
    </source>
</evidence>
<dbReference type="EMBL" id="JAWIIJ010000002">
    <property type="protein sequence ID" value="MDV2077881.1"/>
    <property type="molecule type" value="Genomic_DNA"/>
</dbReference>